<keyword evidence="1 6" id="KW-0645">Protease</keyword>
<reference evidence="9 10" key="2">
    <citation type="submission" date="2017-09" db="EMBL/GenBank/DDBJ databases">
        <title>Bacillus patelloidae sp. nov., isolated from the intestinal tract of a marine limpet.</title>
        <authorList>
            <person name="Liu R."/>
            <person name="Dong C."/>
            <person name="Shao Z."/>
        </authorList>
    </citation>
    <scope>NUCLEOTIDE SEQUENCE [LARGE SCALE GENOMIC DNA]</scope>
    <source>
        <strain evidence="9 10">SA5d-4</strain>
    </source>
</reference>
<evidence type="ECO:0000256" key="4">
    <source>
        <dbReference type="ARBA" id="ARBA00022833"/>
    </source>
</evidence>
<dbReference type="GO" id="GO:0006508">
    <property type="term" value="P:proteolysis"/>
    <property type="evidence" value="ECO:0007669"/>
    <property type="project" value="UniProtKB-KW"/>
</dbReference>
<evidence type="ECO:0000259" key="8">
    <source>
        <dbReference type="Pfam" id="PF08439"/>
    </source>
</evidence>
<evidence type="ECO:0000256" key="2">
    <source>
        <dbReference type="ARBA" id="ARBA00022723"/>
    </source>
</evidence>
<dbReference type="PANTHER" id="PTHR34217:SF1">
    <property type="entry name" value="CARBOXYPEPTIDASE 1"/>
    <property type="match status" value="1"/>
</dbReference>
<dbReference type="Pfam" id="PF01432">
    <property type="entry name" value="Peptidase_M3"/>
    <property type="match status" value="1"/>
</dbReference>
<accession>A0A263BW77</accession>
<dbReference type="Proteomes" id="UP000217083">
    <property type="component" value="Unassembled WGS sequence"/>
</dbReference>
<dbReference type="Gene3D" id="1.10.1370.20">
    <property type="entry name" value="Oligoendopeptidase f, C-terminal domain"/>
    <property type="match status" value="1"/>
</dbReference>
<evidence type="ECO:0000256" key="5">
    <source>
        <dbReference type="ARBA" id="ARBA00023049"/>
    </source>
</evidence>
<keyword evidence="5 6" id="KW-0482">Metalloprotease</keyword>
<gene>
    <name evidence="9" type="ORF">CIB95_04185</name>
</gene>
<dbReference type="Gene3D" id="1.20.140.70">
    <property type="entry name" value="Oligopeptidase f, N-terminal domain"/>
    <property type="match status" value="1"/>
</dbReference>
<evidence type="ECO:0000313" key="9">
    <source>
        <dbReference type="EMBL" id="OZM57577.1"/>
    </source>
</evidence>
<keyword evidence="9" id="KW-0808">Transferase</keyword>
<protein>
    <submittedName>
        <fullName evidence="9">Pantothenate kinase</fullName>
    </submittedName>
</protein>
<sequence length="600" mass="69431">MEKTTYPSKWNLDSIFTGGSDSSTLHLHLTLIKKDLNLLNDKIHNLLSPRTKENTYHLNDVIQYINKLRLHITEAKSYITCLHAQDVKDNKASLLKGEISTLSSQFLSTIQEFQNVIGTFEKDHWRNMLDSDELREYRFVLNEWRENTGIQLNEEVERIITSLMDDGYHAWGQMYNLLVGSIRVKFTLNGVEEEYTVGQALNFRSHPDETVRQESHDALLKGWQDTEDVIGETLNNIVGFRLQVDKKRGRTNELQEPLKANRMKQETLNVMWNVVEKNKQPFTDYLDHKASLLGKGKMQAYDFWAPTNKSTQKISYQEGIDFILKHFGKFGRELESFARQAFMNGWVEAENRPNKSPVAFCASFPLSGQSRVIMTYGETITNILTLTHELGHAFHNYAMKTVDGINKQYPLCFAETASFFTELIILNASLETAESSEEKLFLLDEKLKRSVMNFMNIHSRYLFERKIYKEREKGLVSSARMNALMDEALMEGYAGSIEGIPENLWASIPHFYLTSSPFYNFPYTFGYLFSICIYATAKEEGKDFEKKYLSLLRDTGKISVEDLVMKHLGEDITQEAFWEKGMKLCVKDVEEFIRLSKNLK</sequence>
<comment type="caution">
    <text evidence="9">The sequence shown here is derived from an EMBL/GenBank/DDBJ whole genome shotgun (WGS) entry which is preliminary data.</text>
</comment>
<comment type="similarity">
    <text evidence="6">Belongs to the peptidase M3 family.</text>
</comment>
<dbReference type="GO" id="GO:0004222">
    <property type="term" value="F:metalloendopeptidase activity"/>
    <property type="evidence" value="ECO:0007669"/>
    <property type="project" value="InterPro"/>
</dbReference>
<keyword evidence="9" id="KW-0418">Kinase</keyword>
<keyword evidence="4 6" id="KW-0862">Zinc</keyword>
<evidence type="ECO:0000313" key="10">
    <source>
        <dbReference type="Proteomes" id="UP000217083"/>
    </source>
</evidence>
<dbReference type="InterPro" id="IPR011977">
    <property type="entry name" value="Pept_M3B_clade3"/>
</dbReference>
<dbReference type="EMBL" id="NPIA01000002">
    <property type="protein sequence ID" value="OZM57577.1"/>
    <property type="molecule type" value="Genomic_DNA"/>
</dbReference>
<dbReference type="InterPro" id="IPR013647">
    <property type="entry name" value="OligopepF_N_dom"/>
</dbReference>
<evidence type="ECO:0000256" key="1">
    <source>
        <dbReference type="ARBA" id="ARBA00022670"/>
    </source>
</evidence>
<dbReference type="GO" id="GO:0016301">
    <property type="term" value="F:kinase activity"/>
    <property type="evidence" value="ECO:0007669"/>
    <property type="project" value="UniProtKB-KW"/>
</dbReference>
<dbReference type="GO" id="GO:0004181">
    <property type="term" value="F:metallocarboxypeptidase activity"/>
    <property type="evidence" value="ECO:0007669"/>
    <property type="project" value="InterPro"/>
</dbReference>
<dbReference type="InterPro" id="IPR042088">
    <property type="entry name" value="OligoPept_F_C"/>
</dbReference>
<keyword evidence="10" id="KW-1185">Reference proteome</keyword>
<dbReference type="InterPro" id="IPR001333">
    <property type="entry name" value="Peptidase_M32_Taq"/>
</dbReference>
<feature type="domain" description="Peptidase M3A/M3B catalytic" evidence="7">
    <location>
        <begin position="204"/>
        <end position="582"/>
    </location>
</feature>
<dbReference type="PANTHER" id="PTHR34217">
    <property type="entry name" value="METAL-DEPENDENT CARBOXYPEPTIDASE"/>
    <property type="match status" value="1"/>
</dbReference>
<reference evidence="10" key="1">
    <citation type="submission" date="2017-08" db="EMBL/GenBank/DDBJ databases">
        <authorList>
            <person name="Huang Z."/>
        </authorList>
    </citation>
    <scope>NUCLEOTIDE SEQUENCE [LARGE SCALE GENOMIC DNA]</scope>
    <source>
        <strain evidence="10">SA5d-4</strain>
    </source>
</reference>
<dbReference type="InterPro" id="IPR001567">
    <property type="entry name" value="Pept_M3A_M3B_dom"/>
</dbReference>
<dbReference type="SUPFAM" id="SSF55486">
    <property type="entry name" value="Metalloproteases ('zincins'), catalytic domain"/>
    <property type="match status" value="1"/>
</dbReference>
<dbReference type="AlphaFoldDB" id="A0A263BW77"/>
<comment type="cofactor">
    <cofactor evidence="6">
        <name>Zn(2+)</name>
        <dbReference type="ChEBI" id="CHEBI:29105"/>
    </cofactor>
    <text evidence="6">Binds 1 zinc ion.</text>
</comment>
<dbReference type="RefSeq" id="WP_094922332.1">
    <property type="nucleotide sequence ID" value="NZ_NPIA01000002.1"/>
</dbReference>
<feature type="domain" description="Oligopeptidase F N-terminal" evidence="8">
    <location>
        <begin position="119"/>
        <end position="183"/>
    </location>
</feature>
<dbReference type="GO" id="GO:0046872">
    <property type="term" value="F:metal ion binding"/>
    <property type="evidence" value="ECO:0007669"/>
    <property type="project" value="UniProtKB-UniRule"/>
</dbReference>
<evidence type="ECO:0000256" key="3">
    <source>
        <dbReference type="ARBA" id="ARBA00022801"/>
    </source>
</evidence>
<evidence type="ECO:0000256" key="6">
    <source>
        <dbReference type="RuleBase" id="RU003435"/>
    </source>
</evidence>
<dbReference type="Pfam" id="PF08439">
    <property type="entry name" value="Peptidase_M3_N"/>
    <property type="match status" value="1"/>
</dbReference>
<organism evidence="9 10">
    <name type="scientific">Lottiidibacillus patelloidae</name>
    <dbReference type="NCBI Taxonomy" id="2670334"/>
    <lineage>
        <taxon>Bacteria</taxon>
        <taxon>Bacillati</taxon>
        <taxon>Bacillota</taxon>
        <taxon>Bacilli</taxon>
        <taxon>Bacillales</taxon>
        <taxon>Bacillaceae</taxon>
        <taxon>Lottiidibacillus</taxon>
    </lineage>
</organism>
<keyword evidence="3 6" id="KW-0378">Hydrolase</keyword>
<evidence type="ECO:0000259" key="7">
    <source>
        <dbReference type="Pfam" id="PF01432"/>
    </source>
</evidence>
<dbReference type="NCBIfam" id="TIGR02290">
    <property type="entry name" value="M3_fam_3"/>
    <property type="match status" value="1"/>
</dbReference>
<proteinExistence type="inferred from homology"/>
<dbReference type="CDD" id="cd09607">
    <property type="entry name" value="M3B_PepF"/>
    <property type="match status" value="1"/>
</dbReference>
<dbReference type="InterPro" id="IPR034006">
    <property type="entry name" value="M3B_PepF_2"/>
</dbReference>
<name>A0A263BW77_9BACI</name>
<keyword evidence="2 6" id="KW-0479">Metal-binding</keyword>